<dbReference type="Pfam" id="PF14885">
    <property type="entry name" value="GHL15"/>
    <property type="match status" value="1"/>
</dbReference>
<gene>
    <name evidence="2" type="ordered locus">GPOL_c11410</name>
</gene>
<evidence type="ECO:0000313" key="3">
    <source>
        <dbReference type="Proteomes" id="UP000009154"/>
    </source>
</evidence>
<dbReference type="HOGENOM" id="CLU_046515_0_0_11"/>
<dbReference type="Proteomes" id="UP000009154">
    <property type="component" value="Chromosome"/>
</dbReference>
<protein>
    <submittedName>
        <fullName evidence="2">Uncharacterized protein</fullName>
    </submittedName>
</protein>
<sequence length="369" mass="39432">MTPDQSGNPVGGLWYGIGQSVTPAEAVAVAKRYQMIVLNSWDVDALKAIKKTNPSAKVLVYKDLSSTRSYSGAVDNGVDATALPSGVGYVYASRNHPDWFATDSRNRRIEWAPSYPGHWQMAVWNTGYQQYWARQVTDEVVAQDWDGVLADNDFARLQFYSTQLIKGTGSADATNAKIRSGLDALVAVAGTRLQAAGKLFIPNIAEARLTPGRWTSHSRFGGAMEENFATAGQNGSILPLDTEQWTEMLDIAARGTEYILLITQGADLTDVSNGYASAALLAGAKTSWMAAPDPDYAQPPWQAVQRSALGTPVGPPAISDGLWTRHFADGVVAVNPTSTTKPFDIPQTGGGSGENHSLPPGNAVVSVSQ</sequence>
<proteinExistence type="predicted"/>
<evidence type="ECO:0000313" key="2">
    <source>
        <dbReference type="EMBL" id="AFA72203.1"/>
    </source>
</evidence>
<dbReference type="InterPro" id="IPR029455">
    <property type="entry name" value="GHL15"/>
</dbReference>
<dbReference type="RefSeq" id="WP_014359103.1">
    <property type="nucleotide sequence ID" value="NC_016906.1"/>
</dbReference>
<dbReference type="KEGG" id="gpo:GPOL_c11410"/>
<dbReference type="STRING" id="1112204.GPOL_c11410"/>
<organism evidence="2 3">
    <name type="scientific">Gordonia polyisoprenivorans (strain DSM 44266 / VH2)</name>
    <dbReference type="NCBI Taxonomy" id="1112204"/>
    <lineage>
        <taxon>Bacteria</taxon>
        <taxon>Bacillati</taxon>
        <taxon>Actinomycetota</taxon>
        <taxon>Actinomycetes</taxon>
        <taxon>Mycobacteriales</taxon>
        <taxon>Gordoniaceae</taxon>
        <taxon>Gordonia</taxon>
    </lineage>
</organism>
<feature type="region of interest" description="Disordered" evidence="1">
    <location>
        <begin position="337"/>
        <end position="369"/>
    </location>
</feature>
<accession>H6N1J2</accession>
<dbReference type="GeneID" id="90158209"/>
<dbReference type="eggNOG" id="ENOG502Z93Z">
    <property type="taxonomic scope" value="Bacteria"/>
</dbReference>
<dbReference type="Gene3D" id="3.20.20.70">
    <property type="entry name" value="Aldolase class I"/>
    <property type="match status" value="1"/>
</dbReference>
<dbReference type="EMBL" id="CP003119">
    <property type="protein sequence ID" value="AFA72203.1"/>
    <property type="molecule type" value="Genomic_DNA"/>
</dbReference>
<reference evidence="2 3" key="1">
    <citation type="journal article" date="2012" name="Appl. Environ. Microbiol.">
        <title>Involvement of two latex-clearing proteins during rubber degradation and insights into the subsequent degradation pathway revealed by the genome sequence of Gordonia polyisoprenivorans strain VH2.</title>
        <authorList>
            <person name="Hiessl S."/>
            <person name="Schuldes J."/>
            <person name="Thurmer A."/>
            <person name="Halbsguth T."/>
            <person name="Broker D."/>
            <person name="Angelov A."/>
            <person name="Liebl W."/>
            <person name="Daniel R."/>
            <person name="Steinbuchel A."/>
        </authorList>
    </citation>
    <scope>NUCLEOTIDE SEQUENCE [LARGE SCALE GENOMIC DNA]</scope>
    <source>
        <strain evidence="3">DSM 44266 / VH2</strain>
    </source>
</reference>
<dbReference type="InterPro" id="IPR013785">
    <property type="entry name" value="Aldolase_TIM"/>
</dbReference>
<name>H6N1J2_GORPV</name>
<evidence type="ECO:0000256" key="1">
    <source>
        <dbReference type="SAM" id="MobiDB-lite"/>
    </source>
</evidence>
<keyword evidence="3" id="KW-1185">Reference proteome</keyword>
<dbReference type="AlphaFoldDB" id="H6N1J2"/>